<proteinExistence type="inferred from homology"/>
<accession>A0A1X0QXK4</accession>
<dbReference type="InterPro" id="IPR008984">
    <property type="entry name" value="SMAD_FHA_dom_sf"/>
</dbReference>
<dbReference type="GO" id="GO:0004672">
    <property type="term" value="F:protein kinase activity"/>
    <property type="evidence" value="ECO:0007669"/>
    <property type="project" value="InterPro"/>
</dbReference>
<dbReference type="SMART" id="SM00240">
    <property type="entry name" value="FHA"/>
    <property type="match status" value="1"/>
</dbReference>
<evidence type="ECO:0000259" key="2">
    <source>
        <dbReference type="PROSITE" id="PS50006"/>
    </source>
</evidence>
<dbReference type="GO" id="GO:0005634">
    <property type="term" value="C:nucleus"/>
    <property type="evidence" value="ECO:0007669"/>
    <property type="project" value="TreeGrafter"/>
</dbReference>
<dbReference type="GO" id="GO:0005524">
    <property type="term" value="F:ATP binding"/>
    <property type="evidence" value="ECO:0007669"/>
    <property type="project" value="InterPro"/>
</dbReference>
<dbReference type="Pfam" id="PF00069">
    <property type="entry name" value="Pkinase"/>
    <property type="match status" value="1"/>
</dbReference>
<gene>
    <name evidence="4" type="ORF">BCV72DRAFT_231400</name>
</gene>
<evidence type="ECO:0000313" key="4">
    <source>
        <dbReference type="EMBL" id="ORE04510.1"/>
    </source>
</evidence>
<comment type="similarity">
    <text evidence="1">Belongs to the protein kinase superfamily. CAMK Ser/Thr protein kinase family. CHEK2 subfamily.</text>
</comment>
<dbReference type="PROSITE" id="PS50006">
    <property type="entry name" value="FHA_DOMAIN"/>
    <property type="match status" value="1"/>
</dbReference>
<dbReference type="SUPFAM" id="SSF56112">
    <property type="entry name" value="Protein kinase-like (PK-like)"/>
    <property type="match status" value="1"/>
</dbReference>
<dbReference type="SMART" id="SM00220">
    <property type="entry name" value="S_TKc"/>
    <property type="match status" value="1"/>
</dbReference>
<dbReference type="Proteomes" id="UP000242414">
    <property type="component" value="Unassembled WGS sequence"/>
</dbReference>
<evidence type="ECO:0000259" key="3">
    <source>
        <dbReference type="PROSITE" id="PS50011"/>
    </source>
</evidence>
<protein>
    <submittedName>
        <fullName evidence="4">Kinase-like protein</fullName>
    </submittedName>
</protein>
<dbReference type="AlphaFoldDB" id="A0A1X0QXK4"/>
<dbReference type="Pfam" id="PF00498">
    <property type="entry name" value="FHA"/>
    <property type="match status" value="1"/>
</dbReference>
<dbReference type="OrthoDB" id="10252171at2759"/>
<dbReference type="VEuPathDB" id="FungiDB:BCV72DRAFT_231400"/>
<dbReference type="InterPro" id="IPR008271">
    <property type="entry name" value="Ser/Thr_kinase_AS"/>
</dbReference>
<dbReference type="SUPFAM" id="SSF49879">
    <property type="entry name" value="SMAD/FHA domain"/>
    <property type="match status" value="1"/>
</dbReference>
<dbReference type="EMBL" id="KV921969">
    <property type="protein sequence ID" value="ORE04510.1"/>
    <property type="molecule type" value="Genomic_DNA"/>
</dbReference>
<dbReference type="InterPro" id="IPR011009">
    <property type="entry name" value="Kinase-like_dom_sf"/>
</dbReference>
<dbReference type="Gene3D" id="2.60.200.20">
    <property type="match status" value="1"/>
</dbReference>
<reference evidence="4" key="1">
    <citation type="journal article" date="2016" name="Proc. Natl. Acad. Sci. U.S.A.">
        <title>Lipid metabolic changes in an early divergent fungus govern the establishment of a mutualistic symbiosis with endobacteria.</title>
        <authorList>
            <person name="Lastovetsky O.A."/>
            <person name="Gaspar M.L."/>
            <person name="Mondo S.J."/>
            <person name="LaButti K.M."/>
            <person name="Sandor L."/>
            <person name="Grigoriev I.V."/>
            <person name="Henry S.A."/>
            <person name="Pawlowska T.E."/>
        </authorList>
    </citation>
    <scope>NUCLEOTIDE SEQUENCE [LARGE SCALE GENOMIC DNA]</scope>
    <source>
        <strain evidence="4">ATCC 52814</strain>
    </source>
</reference>
<name>A0A1X0QXK4_RHIZD</name>
<keyword evidence="4" id="KW-0808">Transferase</keyword>
<feature type="domain" description="FHA" evidence="2">
    <location>
        <begin position="27"/>
        <end position="79"/>
    </location>
</feature>
<organism evidence="4">
    <name type="scientific">Rhizopus microsporus var. microsporus</name>
    <dbReference type="NCBI Taxonomy" id="86635"/>
    <lineage>
        <taxon>Eukaryota</taxon>
        <taxon>Fungi</taxon>
        <taxon>Fungi incertae sedis</taxon>
        <taxon>Mucoromycota</taxon>
        <taxon>Mucoromycotina</taxon>
        <taxon>Mucoromycetes</taxon>
        <taxon>Mucorales</taxon>
        <taxon>Mucorineae</taxon>
        <taxon>Rhizopodaceae</taxon>
        <taxon>Rhizopus</taxon>
    </lineage>
</organism>
<evidence type="ECO:0000256" key="1">
    <source>
        <dbReference type="ARBA" id="ARBA00005575"/>
    </source>
</evidence>
<dbReference type="Gene3D" id="1.10.510.10">
    <property type="entry name" value="Transferase(Phosphotransferase) domain 1"/>
    <property type="match status" value="1"/>
</dbReference>
<dbReference type="CDD" id="cd22670">
    <property type="entry name" value="FHA_MEK1-like"/>
    <property type="match status" value="1"/>
</dbReference>
<dbReference type="PROSITE" id="PS50011">
    <property type="entry name" value="PROTEIN_KINASE_DOM"/>
    <property type="match status" value="1"/>
</dbReference>
<feature type="domain" description="Protein kinase" evidence="3">
    <location>
        <begin position="128"/>
        <end position="377"/>
    </location>
</feature>
<dbReference type="InterPro" id="IPR000253">
    <property type="entry name" value="FHA_dom"/>
</dbReference>
<keyword evidence="4" id="KW-0418">Kinase</keyword>
<dbReference type="PANTHER" id="PTHR24345">
    <property type="entry name" value="SERINE/THREONINE-PROTEIN KINASE PLK"/>
    <property type="match status" value="1"/>
</dbReference>
<sequence length="487" mass="56099">MSCVGILRGATKDIEDLMIPIILWDTLTVGRNENCHFVIDFPFIDQLQCEFTARTQEFDNIVYLTDRSRNGTFLNQTLIGCNRTVVLFPGCIISFVSKHLNFIFIQKQKCPKPIEMPSSFHLKDRKATVADISLGTGSQAMIYLAYMADRPAEQLVYRAKFSSRTVFISKNEIEILKANRHANVISLITMHDNNMIMPAFPGGSLSQYIGNDEPFTEEESFFIFYQLASGLQYLHKKGIVHRDIKPDNILVSGTSLRSRIVIADFGLAIYEGDADKVREKHGTYGYFAPEVVKYNRFSAKSDCWAAGIILFIMLFGRHPFEEYLNDMTLLTDAILNGKIDYEGLEKNDDLELLLSSLLHVDVRKRASLAQCLQSNWILKRANSDFFQEYKEMVLDHFEDERRVWFGEDLKDDQAYYLNNLPVDELKPTYHVDDDPTAVEEIKSRRVELKSGLKINTEMIENSPWSIEDWINAINTERFPYKTLYLNK</sequence>
<dbReference type="PROSITE" id="PS00108">
    <property type="entry name" value="PROTEIN_KINASE_ST"/>
    <property type="match status" value="1"/>
</dbReference>
<dbReference type="InterPro" id="IPR000719">
    <property type="entry name" value="Prot_kinase_dom"/>
</dbReference>